<accession>A0A1S3II32</accession>
<dbReference type="GO" id="GO:0051082">
    <property type="term" value="F:unfolded protein binding"/>
    <property type="evidence" value="ECO:0007669"/>
    <property type="project" value="TreeGrafter"/>
</dbReference>
<name>A0A1S3II32_LINAN</name>
<keyword evidence="3" id="KW-1185">Reference proteome</keyword>
<evidence type="ECO:0000313" key="4">
    <source>
        <dbReference type="RefSeq" id="XP_013397541.1"/>
    </source>
</evidence>
<protein>
    <submittedName>
        <fullName evidence="4">UDP-glucose:glycoprotein glucosyltransferase 1-like</fullName>
    </submittedName>
</protein>
<dbReference type="GO" id="GO:0018279">
    <property type="term" value="P:protein N-linked glycosylation via asparagine"/>
    <property type="evidence" value="ECO:0007669"/>
    <property type="project" value="TreeGrafter"/>
</dbReference>
<dbReference type="GO" id="GO:0003980">
    <property type="term" value="F:UDP-glucose:glycoprotein glucosyltransferase activity"/>
    <property type="evidence" value="ECO:0007669"/>
    <property type="project" value="InterPro"/>
</dbReference>
<dbReference type="STRING" id="7574.A0A1S3II32"/>
<dbReference type="OrthoDB" id="27683at2759"/>
<evidence type="ECO:0000259" key="2">
    <source>
        <dbReference type="Pfam" id="PF18400"/>
    </source>
</evidence>
<dbReference type="GO" id="GO:0005783">
    <property type="term" value="C:endoplasmic reticulum"/>
    <property type="evidence" value="ECO:0007669"/>
    <property type="project" value="TreeGrafter"/>
</dbReference>
<dbReference type="Proteomes" id="UP000085678">
    <property type="component" value="Unplaced"/>
</dbReference>
<feature type="non-terminal residue" evidence="4">
    <location>
        <position position="116"/>
    </location>
</feature>
<reference evidence="4" key="1">
    <citation type="submission" date="2025-08" db="UniProtKB">
        <authorList>
            <consortium name="RefSeq"/>
        </authorList>
    </citation>
    <scope>IDENTIFICATION</scope>
    <source>
        <tissue evidence="4">Gonads</tissue>
    </source>
</reference>
<dbReference type="InterPro" id="IPR040693">
    <property type="entry name" value="UGGT_TRXL_1"/>
</dbReference>
<dbReference type="InterPro" id="IPR009448">
    <property type="entry name" value="UDP-g_GGtrans"/>
</dbReference>
<dbReference type="Pfam" id="PF18400">
    <property type="entry name" value="Thioredoxin_12"/>
    <property type="match status" value="1"/>
</dbReference>
<evidence type="ECO:0000313" key="3">
    <source>
        <dbReference type="Proteomes" id="UP000085678"/>
    </source>
</evidence>
<dbReference type="RefSeq" id="XP_013397541.1">
    <property type="nucleotide sequence ID" value="XM_013542087.1"/>
</dbReference>
<dbReference type="PANTHER" id="PTHR11226">
    <property type="entry name" value="UDP-GLUCOSE GLYCOPROTEIN:GLUCOSYLTRANSFERASE"/>
    <property type="match status" value="1"/>
</dbReference>
<evidence type="ECO:0000256" key="1">
    <source>
        <dbReference type="SAM" id="SignalP"/>
    </source>
</evidence>
<gene>
    <name evidence="4" type="primary">LOC106164237</name>
</gene>
<dbReference type="GeneID" id="106164237"/>
<dbReference type="AlphaFoldDB" id="A0A1S3II32"/>
<dbReference type="InParanoid" id="A0A1S3II32"/>
<proteinExistence type="predicted"/>
<keyword evidence="1" id="KW-0732">Signal</keyword>
<dbReference type="GO" id="GO:0036503">
    <property type="term" value="P:ERAD pathway"/>
    <property type="evidence" value="ECO:0007669"/>
    <property type="project" value="TreeGrafter"/>
</dbReference>
<feature type="signal peptide" evidence="1">
    <location>
        <begin position="1"/>
        <end position="20"/>
    </location>
</feature>
<feature type="domain" description="UGGT thioredoxin-like" evidence="2">
    <location>
        <begin position="35"/>
        <end position="116"/>
    </location>
</feature>
<dbReference type="KEGG" id="lak:106164237"/>
<feature type="chain" id="PRO_5010346223" evidence="1">
    <location>
        <begin position="21"/>
        <end position="116"/>
    </location>
</feature>
<dbReference type="PANTHER" id="PTHR11226:SF0">
    <property type="entry name" value="UDP-GLUCOSE:GLYCOPROTEIN GLUCOSYLTRANSFERASE"/>
    <property type="match status" value="1"/>
</dbReference>
<organism evidence="3 4">
    <name type="scientific">Lingula anatina</name>
    <name type="common">Brachiopod</name>
    <name type="synonym">Lingula unguis</name>
    <dbReference type="NCBI Taxonomy" id="7574"/>
    <lineage>
        <taxon>Eukaryota</taxon>
        <taxon>Metazoa</taxon>
        <taxon>Spiralia</taxon>
        <taxon>Lophotrochozoa</taxon>
        <taxon>Brachiopoda</taxon>
        <taxon>Linguliformea</taxon>
        <taxon>Lingulata</taxon>
        <taxon>Lingulida</taxon>
        <taxon>Linguloidea</taxon>
        <taxon>Lingulidae</taxon>
        <taxon>Lingula</taxon>
    </lineage>
</organism>
<sequence>MTGLVLLVILVLHACSEVDAKSKFVSVSLDAKWESTPLMLETSVFLAKESNAMFWAFVDTVAEANTADRQDKEPKEVYEMILSIAEKLIPSKLQLGLLKFSLSLRSYSQAAEMHNQ</sequence>